<organism evidence="3 4">
    <name type="scientific">Thlaspi arvense</name>
    <name type="common">Field penny-cress</name>
    <dbReference type="NCBI Taxonomy" id="13288"/>
    <lineage>
        <taxon>Eukaryota</taxon>
        <taxon>Viridiplantae</taxon>
        <taxon>Streptophyta</taxon>
        <taxon>Embryophyta</taxon>
        <taxon>Tracheophyta</taxon>
        <taxon>Spermatophyta</taxon>
        <taxon>Magnoliopsida</taxon>
        <taxon>eudicotyledons</taxon>
        <taxon>Gunneridae</taxon>
        <taxon>Pentapetalae</taxon>
        <taxon>rosids</taxon>
        <taxon>malvids</taxon>
        <taxon>Brassicales</taxon>
        <taxon>Brassicaceae</taxon>
        <taxon>Thlaspideae</taxon>
        <taxon>Thlaspi</taxon>
    </lineage>
</organism>
<dbReference type="GO" id="GO:0003746">
    <property type="term" value="F:translation elongation factor activity"/>
    <property type="evidence" value="ECO:0007669"/>
    <property type="project" value="TreeGrafter"/>
</dbReference>
<reference evidence="3 4" key="1">
    <citation type="submission" date="2022-03" db="EMBL/GenBank/DDBJ databases">
        <authorList>
            <person name="Nunn A."/>
            <person name="Chopra R."/>
            <person name="Nunn A."/>
            <person name="Contreras Garrido A."/>
        </authorList>
    </citation>
    <scope>NUCLEOTIDE SEQUENCE [LARGE SCALE GENOMIC DNA]</scope>
</reference>
<evidence type="ECO:0000259" key="2">
    <source>
        <dbReference type="Pfam" id="PF12776"/>
    </source>
</evidence>
<dbReference type="GO" id="GO:1990904">
    <property type="term" value="C:ribonucleoprotein complex"/>
    <property type="evidence" value="ECO:0007669"/>
    <property type="project" value="TreeGrafter"/>
</dbReference>
<dbReference type="GO" id="GO:0005829">
    <property type="term" value="C:cytosol"/>
    <property type="evidence" value="ECO:0007669"/>
    <property type="project" value="TreeGrafter"/>
</dbReference>
<protein>
    <recommendedName>
        <fullName evidence="5">Myb/SANT-like domain-containing protein</fullName>
    </recommendedName>
</protein>
<dbReference type="InterPro" id="IPR035647">
    <property type="entry name" value="EFG_III/V"/>
</dbReference>
<name>A0AAU9T7I9_THLAR</name>
<dbReference type="Pfam" id="PF12776">
    <property type="entry name" value="Myb_DNA-bind_3"/>
    <property type="match status" value="1"/>
</dbReference>
<evidence type="ECO:0000259" key="1">
    <source>
        <dbReference type="Pfam" id="PF00679"/>
    </source>
</evidence>
<dbReference type="Gene3D" id="3.30.70.240">
    <property type="match status" value="1"/>
</dbReference>
<dbReference type="GO" id="GO:0003924">
    <property type="term" value="F:GTPase activity"/>
    <property type="evidence" value="ECO:0007669"/>
    <property type="project" value="TreeGrafter"/>
</dbReference>
<dbReference type="PANTHER" id="PTHR42908">
    <property type="entry name" value="TRANSLATION ELONGATION FACTOR-RELATED"/>
    <property type="match status" value="1"/>
</dbReference>
<dbReference type="PANTHER" id="PTHR42908:SF42">
    <property type="entry name" value="ELONGATION FACTOR 2-RELATED"/>
    <property type="match status" value="1"/>
</dbReference>
<dbReference type="InterPro" id="IPR000640">
    <property type="entry name" value="EFG_V-like"/>
</dbReference>
<dbReference type="SUPFAM" id="SSF54980">
    <property type="entry name" value="EF-G C-terminal domain-like"/>
    <property type="match status" value="1"/>
</dbReference>
<feature type="domain" description="Myb/SANT-like" evidence="2">
    <location>
        <begin position="24"/>
        <end position="119"/>
    </location>
</feature>
<proteinExistence type="predicted"/>
<dbReference type="GO" id="GO:0043022">
    <property type="term" value="F:ribosome binding"/>
    <property type="evidence" value="ECO:0007669"/>
    <property type="project" value="TreeGrafter"/>
</dbReference>
<dbReference type="AlphaFoldDB" id="A0AAU9T7I9"/>
<evidence type="ECO:0000313" key="4">
    <source>
        <dbReference type="Proteomes" id="UP000836841"/>
    </source>
</evidence>
<evidence type="ECO:0008006" key="5">
    <source>
        <dbReference type="Google" id="ProtNLM"/>
    </source>
</evidence>
<feature type="domain" description="Elongation factor EFG" evidence="1">
    <location>
        <begin position="408"/>
        <end position="475"/>
    </location>
</feature>
<gene>
    <name evidence="3" type="ORF">TAV2_LOCUS26101</name>
</gene>
<evidence type="ECO:0000313" key="3">
    <source>
        <dbReference type="EMBL" id="CAH2080381.1"/>
    </source>
</evidence>
<accession>A0AAU9T7I9</accession>
<dbReference type="InterPro" id="IPR024752">
    <property type="entry name" value="Myb/SANT-like_dom"/>
</dbReference>
<keyword evidence="4" id="KW-1185">Reference proteome</keyword>
<dbReference type="Pfam" id="PF00679">
    <property type="entry name" value="EFG_C"/>
    <property type="match status" value="1"/>
</dbReference>
<dbReference type="CDD" id="cd04096">
    <property type="entry name" value="eEF2_snRNP_like_C"/>
    <property type="match status" value="1"/>
</dbReference>
<comment type="caution">
    <text evidence="3">The sequence shown here is derived from an EMBL/GenBank/DDBJ whole genome shotgun (WGS) entry which is preliminary data.</text>
</comment>
<dbReference type="EMBL" id="CAJVSB020000889">
    <property type="protein sequence ID" value="CAH2080381.1"/>
    <property type="molecule type" value="Genomic_DNA"/>
</dbReference>
<dbReference type="Proteomes" id="UP000836841">
    <property type="component" value="Unassembled WGS sequence"/>
</dbReference>
<sequence length="507" mass="57144">MDIESQNASDASSKRIEKSSRRVWTQLEEKALLDKMKGLVAQGWRSEGGCRPGFMTQLEQHIIGMFPSIDIRTRPHIESKIQLWKRQHVELFSMIGKSGTAWNPDTKMLEVTDEVWDAYGKVDKHLKGLQRCPISLYPNWCEVFGRDRATREHARDFESILTEVNLDTRNEDNLNAQMKQVHEALSELLELCEWDLVRVGQRLAHSEQDLEYFFSLPTFARLVFDKTLTMYGRTKTLNVGILDYVLMLENLQMGLWSKESDGSCSNAQILIPGKNKIYPDPKKADGLLEEVSLIGRSGLDTENLLVTSHGDNNGIDTEHDPCVHNAKKLKCDATSSNQAMGQTSVTKIGKMNEANVVGLQPDHLQSSHNNNKVPHGMYKDGSRSNLRLFPAKDDGKNRAEKGISAGGTYSVLNQKRGHVFKELQRPGTPHYNIKAYLPVIETFGFSSTLRAATSRQAFPQCVFDQWDMMSSDPLEAGSQAATLVSDIRKRKGLKEQMTPLSECEDKL</sequence>
<dbReference type="FunFam" id="3.30.70.240:FF:000003">
    <property type="entry name" value="Translation elongation factor 2"/>
    <property type="match status" value="1"/>
</dbReference>